<dbReference type="AlphaFoldDB" id="A0A225X4X5"/>
<protein>
    <submittedName>
        <fullName evidence="1">Uncharacterized protein</fullName>
    </submittedName>
</protein>
<comment type="caution">
    <text evidence="1">The sequence shown here is derived from an EMBL/GenBank/DDBJ whole genome shotgun (WGS) entry which is preliminary data.</text>
</comment>
<proteinExistence type="predicted"/>
<organism evidence="1 2">
    <name type="scientific">Phytophthora megakarya</name>
    <dbReference type="NCBI Taxonomy" id="4795"/>
    <lineage>
        <taxon>Eukaryota</taxon>
        <taxon>Sar</taxon>
        <taxon>Stramenopiles</taxon>
        <taxon>Oomycota</taxon>
        <taxon>Peronosporomycetes</taxon>
        <taxon>Peronosporales</taxon>
        <taxon>Peronosporaceae</taxon>
        <taxon>Phytophthora</taxon>
    </lineage>
</organism>
<evidence type="ECO:0000313" key="1">
    <source>
        <dbReference type="EMBL" id="OWZ24823.1"/>
    </source>
</evidence>
<accession>A0A225X4X5</accession>
<keyword evidence="2" id="KW-1185">Reference proteome</keyword>
<sequence>MCPNTTATCWEKFHQFYLPQNLFTDKGNVRRHSKLAMLKAAASDNVSRPL</sequence>
<dbReference type="OrthoDB" id="126899at2759"/>
<reference evidence="2" key="1">
    <citation type="submission" date="2017-03" db="EMBL/GenBank/DDBJ databases">
        <title>Phytopthora megakarya and P. palmivora, two closely related causual agents of cacao black pod achieved similar genome size and gene model numbers by different mechanisms.</title>
        <authorList>
            <person name="Ali S."/>
            <person name="Shao J."/>
            <person name="Larry D.J."/>
            <person name="Kronmiller B."/>
            <person name="Shen D."/>
            <person name="Strem M.D."/>
            <person name="Melnick R.L."/>
            <person name="Guiltinan M.J."/>
            <person name="Tyler B.M."/>
            <person name="Meinhardt L.W."/>
            <person name="Bailey B.A."/>
        </authorList>
    </citation>
    <scope>NUCLEOTIDE SEQUENCE [LARGE SCALE GENOMIC DNA]</scope>
    <source>
        <strain evidence="2">zdho120</strain>
    </source>
</reference>
<dbReference type="Proteomes" id="UP000198211">
    <property type="component" value="Unassembled WGS sequence"/>
</dbReference>
<gene>
    <name evidence="1" type="ORF">PHMEG_0001</name>
</gene>
<name>A0A225X4X5_9STRA</name>
<dbReference type="EMBL" id="NBNE01000001">
    <property type="protein sequence ID" value="OWZ24823.1"/>
    <property type="molecule type" value="Genomic_DNA"/>
</dbReference>
<evidence type="ECO:0000313" key="2">
    <source>
        <dbReference type="Proteomes" id="UP000198211"/>
    </source>
</evidence>